<organism evidence="1">
    <name type="scientific">freshwater metagenome</name>
    <dbReference type="NCBI Taxonomy" id="449393"/>
    <lineage>
        <taxon>unclassified sequences</taxon>
        <taxon>metagenomes</taxon>
        <taxon>ecological metagenomes</taxon>
    </lineage>
</organism>
<sequence length="165" mass="19356">MKSIYSPHDFVELLKDMGYPAEFDSDHHGAGVVTASAEHILWKWHVLFETTDEFEEVGKILLIGRRLNWKNVYCWNRSNYPYEKICARFSRENELGIVKFHGGYSSDDWSVQLQYSIDFTGGVNQEWLRHQVSLWEQVLSSFGHIVDFFEEPDWEELAAEMDRGS</sequence>
<evidence type="ECO:0000313" key="1">
    <source>
        <dbReference type="EMBL" id="CAB4659511.1"/>
    </source>
</evidence>
<dbReference type="EMBL" id="CAEZWV010000001">
    <property type="protein sequence ID" value="CAB4659511.1"/>
    <property type="molecule type" value="Genomic_DNA"/>
</dbReference>
<name>A0A6J6LCU6_9ZZZZ</name>
<protein>
    <submittedName>
        <fullName evidence="1">Unannotated protein</fullName>
    </submittedName>
</protein>
<reference evidence="1" key="1">
    <citation type="submission" date="2020-05" db="EMBL/GenBank/DDBJ databases">
        <authorList>
            <person name="Chiriac C."/>
            <person name="Salcher M."/>
            <person name="Ghai R."/>
            <person name="Kavagutti S V."/>
        </authorList>
    </citation>
    <scope>NUCLEOTIDE SEQUENCE</scope>
</reference>
<proteinExistence type="predicted"/>
<gene>
    <name evidence="1" type="ORF">UFOPK2295_00064</name>
</gene>
<accession>A0A6J6LCU6</accession>
<dbReference type="AlphaFoldDB" id="A0A6J6LCU6"/>